<dbReference type="Pfam" id="PF00534">
    <property type="entry name" value="Glycos_transf_1"/>
    <property type="match status" value="1"/>
</dbReference>
<dbReference type="InterPro" id="IPR050194">
    <property type="entry name" value="Glycosyltransferase_grp1"/>
</dbReference>
<keyword evidence="1" id="KW-0328">Glycosyltransferase</keyword>
<evidence type="ECO:0000256" key="1">
    <source>
        <dbReference type="ARBA" id="ARBA00022676"/>
    </source>
</evidence>
<dbReference type="PANTHER" id="PTHR45947">
    <property type="entry name" value="SULFOQUINOVOSYL TRANSFERASE SQD2"/>
    <property type="match status" value="1"/>
</dbReference>
<dbReference type="EMBL" id="JADBEM010000001">
    <property type="protein sequence ID" value="MBE1613100.1"/>
    <property type="molecule type" value="Genomic_DNA"/>
</dbReference>
<dbReference type="Pfam" id="PF13439">
    <property type="entry name" value="Glyco_transf_4"/>
    <property type="match status" value="1"/>
</dbReference>
<comment type="caution">
    <text evidence="5">The sequence shown here is derived from an EMBL/GenBank/DDBJ whole genome shotgun (WGS) entry which is preliminary data.</text>
</comment>
<dbReference type="Gene3D" id="3.40.50.2000">
    <property type="entry name" value="Glycogen Phosphorylase B"/>
    <property type="match status" value="2"/>
</dbReference>
<evidence type="ECO:0000313" key="5">
    <source>
        <dbReference type="EMBL" id="MBE1613100.1"/>
    </source>
</evidence>
<keyword evidence="6" id="KW-1185">Reference proteome</keyword>
<dbReference type="InterPro" id="IPR028098">
    <property type="entry name" value="Glyco_trans_4-like_N"/>
</dbReference>
<organism evidence="5 6">
    <name type="scientific">Actinopolymorpha pittospori</name>
    <dbReference type="NCBI Taxonomy" id="648752"/>
    <lineage>
        <taxon>Bacteria</taxon>
        <taxon>Bacillati</taxon>
        <taxon>Actinomycetota</taxon>
        <taxon>Actinomycetes</taxon>
        <taxon>Propionibacteriales</taxon>
        <taxon>Actinopolymorphaceae</taxon>
        <taxon>Actinopolymorpha</taxon>
    </lineage>
</organism>
<dbReference type="SUPFAM" id="SSF53756">
    <property type="entry name" value="UDP-Glycosyltransferase/glycogen phosphorylase"/>
    <property type="match status" value="1"/>
</dbReference>
<dbReference type="GO" id="GO:1901137">
    <property type="term" value="P:carbohydrate derivative biosynthetic process"/>
    <property type="evidence" value="ECO:0007669"/>
    <property type="project" value="UniProtKB-ARBA"/>
</dbReference>
<dbReference type="GO" id="GO:0016757">
    <property type="term" value="F:glycosyltransferase activity"/>
    <property type="evidence" value="ECO:0007669"/>
    <property type="project" value="UniProtKB-KW"/>
</dbReference>
<evidence type="ECO:0000259" key="4">
    <source>
        <dbReference type="Pfam" id="PF13439"/>
    </source>
</evidence>
<protein>
    <submittedName>
        <fullName evidence="5">Glycosyltransferase involved in cell wall biosynthesis</fullName>
    </submittedName>
</protein>
<dbReference type="PANTHER" id="PTHR45947:SF3">
    <property type="entry name" value="SULFOQUINOVOSYL TRANSFERASE SQD2"/>
    <property type="match status" value="1"/>
</dbReference>
<dbReference type="AlphaFoldDB" id="A0A927N5K4"/>
<dbReference type="InterPro" id="IPR001296">
    <property type="entry name" value="Glyco_trans_1"/>
</dbReference>
<gene>
    <name evidence="5" type="ORF">HEB94_009948</name>
</gene>
<dbReference type="Proteomes" id="UP000638648">
    <property type="component" value="Unassembled WGS sequence"/>
</dbReference>
<accession>A0A927N5K4</accession>
<evidence type="ECO:0000313" key="6">
    <source>
        <dbReference type="Proteomes" id="UP000638648"/>
    </source>
</evidence>
<reference evidence="5" key="1">
    <citation type="submission" date="2020-10" db="EMBL/GenBank/DDBJ databases">
        <title>Sequencing the genomes of 1000 actinobacteria strains.</title>
        <authorList>
            <person name="Klenk H.-P."/>
        </authorList>
    </citation>
    <scope>NUCLEOTIDE SEQUENCE</scope>
    <source>
        <strain evidence="5">DSM 45354</strain>
    </source>
</reference>
<feature type="domain" description="Glycosyltransferase subfamily 4-like N-terminal" evidence="4">
    <location>
        <begin position="3"/>
        <end position="110"/>
    </location>
</feature>
<sequence length="207" mass="21674">MPDFGSHLATQWATEPPDVVHAHFWLSGLAAMAAAAHLDIPVVQTFHALGTVKSRHRGPKDTSPPSRQTIEAALACEVDLVVASSSHEVVELRAMGMPTGRAVVVPSGVDGDAFGPEGPSAPRNERARILSVGRLVERKGLDTVIRALVGVPDAELLIAGGPPASGLAEDPEVRRLTGIARAHGVADRVCFLGGVPGPRCTGRRTWS</sequence>
<dbReference type="RefSeq" id="WP_192756025.1">
    <property type="nucleotide sequence ID" value="NZ_BAABJL010000070.1"/>
</dbReference>
<name>A0A927N5K4_9ACTN</name>
<evidence type="ECO:0000256" key="2">
    <source>
        <dbReference type="ARBA" id="ARBA00022679"/>
    </source>
</evidence>
<evidence type="ECO:0000259" key="3">
    <source>
        <dbReference type="Pfam" id="PF00534"/>
    </source>
</evidence>
<proteinExistence type="predicted"/>
<keyword evidence="2" id="KW-0808">Transferase</keyword>
<feature type="domain" description="Glycosyl transferase family 1" evidence="3">
    <location>
        <begin position="123"/>
        <end position="196"/>
    </location>
</feature>